<dbReference type="InterPro" id="IPR013517">
    <property type="entry name" value="FG-GAP"/>
</dbReference>
<dbReference type="InterPro" id="IPR028994">
    <property type="entry name" value="Integrin_alpha_N"/>
</dbReference>
<dbReference type="Pfam" id="PF24633">
    <property type="entry name" value="DUF7630"/>
    <property type="match status" value="1"/>
</dbReference>
<keyword evidence="3" id="KW-0812">Transmembrane</keyword>
<feature type="compositionally biased region" description="Basic and acidic residues" evidence="2">
    <location>
        <begin position="1374"/>
        <end position="1385"/>
    </location>
</feature>
<dbReference type="GeneID" id="25568734"/>
<dbReference type="CDD" id="cd00185">
    <property type="entry name" value="TNFRSF"/>
    <property type="match status" value="1"/>
</dbReference>
<evidence type="ECO:0000313" key="6">
    <source>
        <dbReference type="Proteomes" id="UP000054408"/>
    </source>
</evidence>
<keyword evidence="6" id="KW-1185">Reference proteome</keyword>
<proteinExistence type="predicted"/>
<feature type="transmembrane region" description="Helical" evidence="3">
    <location>
        <begin position="1300"/>
        <end position="1319"/>
    </location>
</feature>
<dbReference type="SUPFAM" id="SSF69318">
    <property type="entry name" value="Integrin alpha N-terminal domain"/>
    <property type="match status" value="2"/>
</dbReference>
<feature type="region of interest" description="Disordered" evidence="2">
    <location>
        <begin position="1371"/>
        <end position="1411"/>
    </location>
</feature>
<sequence length="1435" mass="152378">MVAGLSCAVAAVDGPCVQVPPPAPSDSLARLLTNTANGNHLAFVDVDEDGWLDLLKQRRPHVLDGAVGVSFTTPGCTAIRFRIADLNADGLDDVVVTCTNRYLVMLNKPGGDSAFTHVLVGTATNPFQAIVHDIDGDGDPDIVSTSKQNALVNIYWFENNGAGTGWTAHTIDTARTALTSQPIDANNDGATDMLILDYNGGVQPTRGYVSLWLNSGDDINWLPQGTLTPHEYLASWYGVGSQPRIDFDQDGNEDFATCCHVFFGRGDATFKETVRPFACSHQWIPYNNYYIDLNVDGKMDLLSFHSATGNQHGVRALINLGNRDWDVVVVGHFWYATDMRMAIADIDNDGDLDLFNVGSSGVPTWLENRGSHPLGFRTVCLSPSCTTLNGPGCLFDQIANFDTHHALRYEFRNPGIHTGCPTSHVRVPKSSIPLQLTPSPSELAIIRIDCNGAGVLFEVPHDSSLEMTSMEIAGLSGAIADGTPRPAFHVQGVDARLTLRNVTISNAVSTASGAAGGAVSVGAQGELTLSHATFRSCTAGSNGGAIHAYAPRKMDMIDVTFDSCASPSHAGGAVALEVNPDEPPIIWTDVAFKNNSAQYGGALSLVTVLSSQPSFDYPLQLDPEAAPAAAIAVEKPNMLQLAGTVLFAENRAEYGDVAFDCSVAVVLGALHPASAQDTARSPMFTCVPQAAMGASSTTLALVPWLSGDDATVAFVGAGAQSPVARVTGPTTPITVVSGGMLANWNVSTIDAYGKSTPGVTVVLSVAPESSNAIALLRPLVTSVTDATGLATFPDVGLSAITAANLNTDEWLLATLTLPGTVRSGSVPVVNIPVRVRGCGIGWGAERSSPISCAQCPDGLFSFEESGEACVPIPICPINTARTGEAVSSTSLVPCTCLPGYWSPSRTNNVACVSCPFGAICSGTSTELPSAQRGFYDVANVTGAAGVDMIECPRPNSCAGASRCSPGTTGFMCTVCEDGYYTGPSGECEACGSTTSTLFYAFVSAVVVLSIVAVVIMAVMARLDTKSQRLAAAGTAATVRRVASGMPHGIKSGILFLQILAVVGSVTEIRWPSPTRESMNSFSFLNLSPSVVASECVLGDFGLSYIFSVFVPTAVFLLIALSASLARFVLQIRAISVRRVLEKTLFILGPMLYITCAQSSLVLFDCTKLPSGEWMLDANPSFRCYTSKWLALVPFGVFAIAAYVLGLPAFLVWRLHAVRRRLDMPEVQARLGMLYSMYRREYYLFEIWLLGKRLALVAASMFASQQVVWLLFALILLFVASAGIQLRLRPYNIPQYNDLELQLNIIIAFTVLMGSFFWVDDFPNDASFAIFVVMTTLAIVAALALLTRLVMWELTVKARALVASSSSMSADETVENSKADGADHRQTSNLSSVIDEESGSDSLDAPMAPPMAPRRLAYTGGAAAPKSVLLRRHKLG</sequence>
<feature type="transmembrane region" description="Helical" evidence="3">
    <location>
        <begin position="997"/>
        <end position="1019"/>
    </location>
</feature>
<protein>
    <recommendedName>
        <fullName evidence="4">DUF7630 domain-containing protein</fullName>
    </recommendedName>
</protein>
<dbReference type="Gene3D" id="2.130.10.130">
    <property type="entry name" value="Integrin alpha, N-terminal"/>
    <property type="match status" value="1"/>
</dbReference>
<keyword evidence="3" id="KW-0472">Membrane</keyword>
<dbReference type="InterPro" id="IPR056047">
    <property type="entry name" value="CRMPA-like_DUF7630"/>
</dbReference>
<dbReference type="Proteomes" id="UP000054408">
    <property type="component" value="Unassembled WGS sequence"/>
</dbReference>
<keyword evidence="3" id="KW-1133">Transmembrane helix</keyword>
<dbReference type="PANTHER" id="PTHR11319">
    <property type="entry name" value="G PROTEIN-COUPLED RECEPTOR-RELATED"/>
    <property type="match status" value="1"/>
</dbReference>
<evidence type="ECO:0000256" key="2">
    <source>
        <dbReference type="SAM" id="MobiDB-lite"/>
    </source>
</evidence>
<feature type="transmembrane region" description="Helical" evidence="3">
    <location>
        <begin position="1241"/>
        <end position="1262"/>
    </location>
</feature>
<evidence type="ECO:0000256" key="3">
    <source>
        <dbReference type="SAM" id="Phobius"/>
    </source>
</evidence>
<gene>
    <name evidence="5" type="ORF">AMSG_10528</name>
</gene>
<feature type="transmembrane region" description="Helical" evidence="3">
    <location>
        <begin position="1144"/>
        <end position="1163"/>
    </location>
</feature>
<organism evidence="5 6">
    <name type="scientific">Thecamonas trahens ATCC 50062</name>
    <dbReference type="NCBI Taxonomy" id="461836"/>
    <lineage>
        <taxon>Eukaryota</taxon>
        <taxon>Apusozoa</taxon>
        <taxon>Apusomonadida</taxon>
        <taxon>Apusomonadidae</taxon>
        <taxon>Thecamonas</taxon>
    </lineage>
</organism>
<name>A0A0L0DRC8_THETB</name>
<dbReference type="InterPro" id="IPR011050">
    <property type="entry name" value="Pectin_lyase_fold/virulence"/>
</dbReference>
<feature type="transmembrane region" description="Helical" evidence="3">
    <location>
        <begin position="1325"/>
        <end position="1350"/>
    </location>
</feature>
<dbReference type="PANTHER" id="PTHR11319:SF35">
    <property type="entry name" value="OUTER MEMBRANE PROTEIN PMPC-RELATED"/>
    <property type="match status" value="1"/>
</dbReference>
<dbReference type="RefSeq" id="XP_013753470.1">
    <property type="nucleotide sequence ID" value="XM_013898016.1"/>
</dbReference>
<feature type="domain" description="DUF7630" evidence="4">
    <location>
        <begin position="949"/>
        <end position="990"/>
    </location>
</feature>
<dbReference type="Pfam" id="PF13517">
    <property type="entry name" value="FG-GAP_3"/>
    <property type="match status" value="1"/>
</dbReference>
<feature type="transmembrane region" description="Helical" evidence="3">
    <location>
        <begin position="1268"/>
        <end position="1288"/>
    </location>
</feature>
<dbReference type="EMBL" id="GL349492">
    <property type="protein sequence ID" value="KNC54874.1"/>
    <property type="molecule type" value="Genomic_DNA"/>
</dbReference>
<feature type="transmembrane region" description="Helical" evidence="3">
    <location>
        <begin position="1104"/>
        <end position="1124"/>
    </location>
</feature>
<accession>A0A0L0DRC8</accession>
<feature type="transmembrane region" description="Helical" evidence="3">
    <location>
        <begin position="1188"/>
        <end position="1212"/>
    </location>
</feature>
<reference evidence="5 6" key="1">
    <citation type="submission" date="2010-05" db="EMBL/GenBank/DDBJ databases">
        <title>The Genome Sequence of Thecamonas trahens ATCC 50062.</title>
        <authorList>
            <consortium name="The Broad Institute Genome Sequencing Platform"/>
            <person name="Russ C."/>
            <person name="Cuomo C."/>
            <person name="Shea T."/>
            <person name="Young S.K."/>
            <person name="Zeng Q."/>
            <person name="Koehrsen M."/>
            <person name="Haas B."/>
            <person name="Borodovsky M."/>
            <person name="Guigo R."/>
            <person name="Alvarado L."/>
            <person name="Berlin A."/>
            <person name="Bochicchio J."/>
            <person name="Borenstein D."/>
            <person name="Chapman S."/>
            <person name="Chen Z."/>
            <person name="Freedman E."/>
            <person name="Gellesch M."/>
            <person name="Goldberg J."/>
            <person name="Griggs A."/>
            <person name="Gujja S."/>
            <person name="Heilman E."/>
            <person name="Heiman D."/>
            <person name="Hepburn T."/>
            <person name="Howarth C."/>
            <person name="Jen D."/>
            <person name="Larson L."/>
            <person name="Mehta T."/>
            <person name="Park D."/>
            <person name="Pearson M."/>
            <person name="Roberts A."/>
            <person name="Saif S."/>
            <person name="Shenoy N."/>
            <person name="Sisk P."/>
            <person name="Stolte C."/>
            <person name="Sykes S."/>
            <person name="Thomson T."/>
            <person name="Walk T."/>
            <person name="White J."/>
            <person name="Yandava C."/>
            <person name="Burger G."/>
            <person name="Gray M.W."/>
            <person name="Holland P.W.H."/>
            <person name="King N."/>
            <person name="Lang F.B.F."/>
            <person name="Roger A.J."/>
            <person name="Ruiz-Trillo I."/>
            <person name="Lander E."/>
            <person name="Nusbaum C."/>
        </authorList>
    </citation>
    <scope>NUCLEOTIDE SEQUENCE [LARGE SCALE GENOMIC DNA]</scope>
    <source>
        <strain evidence="5 6">ATCC 50062</strain>
    </source>
</reference>
<evidence type="ECO:0000256" key="1">
    <source>
        <dbReference type="ARBA" id="ARBA00022729"/>
    </source>
</evidence>
<dbReference type="SUPFAM" id="SSF51126">
    <property type="entry name" value="Pectin lyase-like"/>
    <property type="match status" value="1"/>
</dbReference>
<keyword evidence="1" id="KW-0732">Signal</keyword>
<evidence type="ECO:0000259" key="4">
    <source>
        <dbReference type="Pfam" id="PF24633"/>
    </source>
</evidence>
<dbReference type="OrthoDB" id="430826at2759"/>
<evidence type="ECO:0000313" key="5">
    <source>
        <dbReference type="EMBL" id="KNC54874.1"/>
    </source>
</evidence>